<gene>
    <name evidence="2" type="ORF">EV644_11971</name>
</gene>
<dbReference type="EMBL" id="SLWM01000019">
    <property type="protein sequence ID" value="TCO14958.1"/>
    <property type="molecule type" value="Genomic_DNA"/>
</dbReference>
<dbReference type="InterPro" id="IPR030395">
    <property type="entry name" value="GP_PDE_dom"/>
</dbReference>
<dbReference type="PROSITE" id="PS51318">
    <property type="entry name" value="TAT"/>
    <property type="match status" value="1"/>
</dbReference>
<reference evidence="2 3" key="1">
    <citation type="journal article" date="2015" name="Stand. Genomic Sci.">
        <title>Genomic Encyclopedia of Bacterial and Archaeal Type Strains, Phase III: the genomes of soil and plant-associated and newly described type strains.</title>
        <authorList>
            <person name="Whitman W.B."/>
            <person name="Woyke T."/>
            <person name="Klenk H.P."/>
            <person name="Zhou Y."/>
            <person name="Lilburn T.G."/>
            <person name="Beck B.J."/>
            <person name="De Vos P."/>
            <person name="Vandamme P."/>
            <person name="Eisen J.A."/>
            <person name="Garrity G."/>
            <person name="Hugenholtz P."/>
            <person name="Kyrpides N.C."/>
        </authorList>
    </citation>
    <scope>NUCLEOTIDE SEQUENCE [LARGE SCALE GENOMIC DNA]</scope>
    <source>
        <strain evidence="2 3">VKM Ac-2538</strain>
    </source>
</reference>
<dbReference type="RefSeq" id="WP_132193799.1">
    <property type="nucleotide sequence ID" value="NZ_SLWM01000019.1"/>
</dbReference>
<dbReference type="InterPro" id="IPR017946">
    <property type="entry name" value="PLC-like_Pdiesterase_TIM-brl"/>
</dbReference>
<name>A0ABY2BBW9_9ACTN</name>
<dbReference type="CDD" id="cd08556">
    <property type="entry name" value="GDPD"/>
    <property type="match status" value="1"/>
</dbReference>
<evidence type="ECO:0000313" key="3">
    <source>
        <dbReference type="Proteomes" id="UP000295818"/>
    </source>
</evidence>
<accession>A0ABY2BBW9</accession>
<dbReference type="InterPro" id="IPR006311">
    <property type="entry name" value="TAT_signal"/>
</dbReference>
<dbReference type="PROSITE" id="PS51704">
    <property type="entry name" value="GP_PDE"/>
    <property type="match status" value="1"/>
</dbReference>
<evidence type="ECO:0000259" key="1">
    <source>
        <dbReference type="PROSITE" id="PS51704"/>
    </source>
</evidence>
<protein>
    <submittedName>
        <fullName evidence="2">Glycerophosphoryl diester phosphodiesterase</fullName>
    </submittedName>
</protein>
<dbReference type="PANTHER" id="PTHR46211">
    <property type="entry name" value="GLYCEROPHOSPHORYL DIESTER PHOSPHODIESTERASE"/>
    <property type="match status" value="1"/>
</dbReference>
<dbReference type="Pfam" id="PF03009">
    <property type="entry name" value="GDPD"/>
    <property type="match status" value="1"/>
</dbReference>
<sequence>MERPHGITRRTTLGWLGALAVGSAAASGCEGPSAKSTSAIGDYNLTHWVADRGDSYLVGHRGVGDVFPEHSMESYQAAVDWGAQAMEISVGITSDNVLVCLHDLTLDRTTTLTGNLRTTTYDAVRDGWLDIPRLGPAWQNKAKIPLFEDVLRTFGGRVILCVEAKDDRAHGPMMSMIAKYGLETSVMLKTYFKSKRIIEAKGAGLGVFAYFTTPAEMTVEAIRTVASKLSPGTDAIVVPNSGPGGYLAPELADAAMATGLPVWPYPLHRRSDVTHYKALGMPGAVTSNIGYLLARTKVDVTDQWATGAVVPGELTRDPYDDRFAVGWGKDGTILLGAQKTQHFLTLGNLGPITAPSYSVEFQASYATLPADPTANLTLAFGHQDDAYYEHHLAAGNGYHAILQADGQLGLYAHRKGKAAGTKLATKKTAAPFRGEWLSLRLEVTPTHLTWTRLDQSAKVPPKVIVIDRAYRGGYLHIGRGSTDGVLALRGLKVSTL</sequence>
<keyword evidence="3" id="KW-1185">Reference proteome</keyword>
<proteinExistence type="predicted"/>
<dbReference type="Proteomes" id="UP000295818">
    <property type="component" value="Unassembled WGS sequence"/>
</dbReference>
<dbReference type="SUPFAM" id="SSF51695">
    <property type="entry name" value="PLC-like phosphodiesterases"/>
    <property type="match status" value="1"/>
</dbReference>
<dbReference type="PROSITE" id="PS51257">
    <property type="entry name" value="PROKAR_LIPOPROTEIN"/>
    <property type="match status" value="1"/>
</dbReference>
<evidence type="ECO:0000313" key="2">
    <source>
        <dbReference type="EMBL" id="TCO14958.1"/>
    </source>
</evidence>
<comment type="caution">
    <text evidence="2">The sequence shown here is derived from an EMBL/GenBank/DDBJ whole genome shotgun (WGS) entry which is preliminary data.</text>
</comment>
<organism evidence="2 3">
    <name type="scientific">Kribbella orskensis</name>
    <dbReference type="NCBI Taxonomy" id="2512216"/>
    <lineage>
        <taxon>Bacteria</taxon>
        <taxon>Bacillati</taxon>
        <taxon>Actinomycetota</taxon>
        <taxon>Actinomycetes</taxon>
        <taxon>Propionibacteriales</taxon>
        <taxon>Kribbellaceae</taxon>
        <taxon>Kribbella</taxon>
    </lineage>
</organism>
<feature type="domain" description="GP-PDE" evidence="1">
    <location>
        <begin position="55"/>
        <end position="297"/>
    </location>
</feature>
<dbReference type="PANTHER" id="PTHR46211:SF14">
    <property type="entry name" value="GLYCEROPHOSPHODIESTER PHOSPHODIESTERASE"/>
    <property type="match status" value="1"/>
</dbReference>
<dbReference type="Gene3D" id="3.20.20.190">
    <property type="entry name" value="Phosphatidylinositol (PI) phosphodiesterase"/>
    <property type="match status" value="1"/>
</dbReference>